<name>A0AAD3E1L3_9CHLO</name>
<evidence type="ECO:0000259" key="2">
    <source>
        <dbReference type="PROSITE" id="PS51746"/>
    </source>
</evidence>
<feature type="region of interest" description="Disordered" evidence="1">
    <location>
        <begin position="226"/>
        <end position="247"/>
    </location>
</feature>
<dbReference type="Gene3D" id="3.60.40.10">
    <property type="entry name" value="PPM-type phosphatase domain"/>
    <property type="match status" value="2"/>
</dbReference>
<protein>
    <recommendedName>
        <fullName evidence="2">PPM-type phosphatase domain-containing protein</fullName>
    </recommendedName>
</protein>
<dbReference type="AlphaFoldDB" id="A0AAD3E1L3"/>
<feature type="non-terminal residue" evidence="3">
    <location>
        <position position="320"/>
    </location>
</feature>
<accession>A0AAD3E1L3</accession>
<evidence type="ECO:0000313" key="3">
    <source>
        <dbReference type="EMBL" id="GFR51227.1"/>
    </source>
</evidence>
<sequence length="320" mass="30468">PGGKRRLQGDLEVSRAFGDLQYRPVGLSAHPDITGPWTLLPPLPVPVPVSANEEQGAPAAPTPESLLQQPLAAFPTPLLLLASDGLLEVMSPQDLCDHAAAQLSGAPHPPLTPPPPPAIALGPVGGLQAAAEGTHAEAAAVETMAAAAAGAAAAGAAPAAAAAATPTAAAAEPTAAAVAGAGPGGTSSGAGPGAGMDMEALEGVGLAGCCDCDAVAMAAAAAAAGDSEGPCAGQALSGRSSRRPALRTPASAAARLVQEAVRRGSMDNVGAVVVQLPGRVIPPLTSTAGNAPPSGVSAVVAGAEAEASSTSGVDPVAIHG</sequence>
<reference evidence="3 4" key="1">
    <citation type="journal article" date="2021" name="Sci. Rep.">
        <title>Genome sequencing of the multicellular alga Astrephomene provides insights into convergent evolution of germ-soma differentiation.</title>
        <authorList>
            <person name="Yamashita S."/>
            <person name="Yamamoto K."/>
            <person name="Matsuzaki R."/>
            <person name="Suzuki S."/>
            <person name="Yamaguchi H."/>
            <person name="Hirooka S."/>
            <person name="Minakuchi Y."/>
            <person name="Miyagishima S."/>
            <person name="Kawachi M."/>
            <person name="Toyoda A."/>
            <person name="Nozaki H."/>
        </authorList>
    </citation>
    <scope>NUCLEOTIDE SEQUENCE [LARGE SCALE GENOMIC DNA]</scope>
    <source>
        <strain evidence="3 4">NIES-4017</strain>
    </source>
</reference>
<dbReference type="Proteomes" id="UP001054857">
    <property type="component" value="Unassembled WGS sequence"/>
</dbReference>
<dbReference type="InterPro" id="IPR001932">
    <property type="entry name" value="PPM-type_phosphatase-like_dom"/>
</dbReference>
<feature type="domain" description="PPM-type phosphatase" evidence="2">
    <location>
        <begin position="1"/>
        <end position="276"/>
    </location>
</feature>
<keyword evidence="4" id="KW-1185">Reference proteome</keyword>
<dbReference type="PROSITE" id="PS51746">
    <property type="entry name" value="PPM_2"/>
    <property type="match status" value="1"/>
</dbReference>
<comment type="caution">
    <text evidence="3">The sequence shown here is derived from an EMBL/GenBank/DDBJ whole genome shotgun (WGS) entry which is preliminary data.</text>
</comment>
<dbReference type="InterPro" id="IPR036457">
    <property type="entry name" value="PPM-type-like_dom_sf"/>
</dbReference>
<proteinExistence type="predicted"/>
<evidence type="ECO:0000313" key="4">
    <source>
        <dbReference type="Proteomes" id="UP001054857"/>
    </source>
</evidence>
<dbReference type="SUPFAM" id="SSF81606">
    <property type="entry name" value="PP2C-like"/>
    <property type="match status" value="1"/>
</dbReference>
<dbReference type="Pfam" id="PF00481">
    <property type="entry name" value="PP2C"/>
    <property type="match status" value="1"/>
</dbReference>
<gene>
    <name evidence="3" type="ORF">Agub_g13602</name>
</gene>
<evidence type="ECO:0000256" key="1">
    <source>
        <dbReference type="SAM" id="MobiDB-lite"/>
    </source>
</evidence>
<feature type="non-terminal residue" evidence="3">
    <location>
        <position position="1"/>
    </location>
</feature>
<organism evidence="3 4">
    <name type="scientific">Astrephomene gubernaculifera</name>
    <dbReference type="NCBI Taxonomy" id="47775"/>
    <lineage>
        <taxon>Eukaryota</taxon>
        <taxon>Viridiplantae</taxon>
        <taxon>Chlorophyta</taxon>
        <taxon>core chlorophytes</taxon>
        <taxon>Chlorophyceae</taxon>
        <taxon>CS clade</taxon>
        <taxon>Chlamydomonadales</taxon>
        <taxon>Astrephomenaceae</taxon>
        <taxon>Astrephomene</taxon>
    </lineage>
</organism>
<dbReference type="EMBL" id="BMAR01000047">
    <property type="protein sequence ID" value="GFR51227.1"/>
    <property type="molecule type" value="Genomic_DNA"/>
</dbReference>